<name>A0ACA9Y4E6_9ASCO</name>
<protein>
    <submittedName>
        <fullName evidence="1">Uncharacterized protein</fullName>
    </submittedName>
</protein>
<dbReference type="Proteomes" id="UP001152531">
    <property type="component" value="Unassembled WGS sequence"/>
</dbReference>
<evidence type="ECO:0000313" key="1">
    <source>
        <dbReference type="EMBL" id="CAH6719815.1"/>
    </source>
</evidence>
<organism evidence="1 2">
    <name type="scientific">[Candida] jaroonii</name>
    <dbReference type="NCBI Taxonomy" id="467808"/>
    <lineage>
        <taxon>Eukaryota</taxon>
        <taxon>Fungi</taxon>
        <taxon>Dikarya</taxon>
        <taxon>Ascomycota</taxon>
        <taxon>Saccharomycotina</taxon>
        <taxon>Pichiomycetes</taxon>
        <taxon>Debaryomycetaceae</taxon>
        <taxon>Yamadazyma</taxon>
    </lineage>
</organism>
<dbReference type="EMBL" id="CALSDN010000002">
    <property type="protein sequence ID" value="CAH6719815.1"/>
    <property type="molecule type" value="Genomic_DNA"/>
</dbReference>
<keyword evidence="2" id="KW-1185">Reference proteome</keyword>
<accession>A0ACA9Y4E6</accession>
<gene>
    <name evidence="1" type="ORF">CLIB1444_02S17128</name>
</gene>
<sequence length="322" mass="37912">MDQLLQLKSKTLTNLSVVCGSTIKSTKRDNAIQLMHNLEYHLKLPRKISLISIDIGIKNFSYCKLSNIESMDSKLHLNFNTWKTMDLNVKYPSNYQSPINDTISARQRLGFLNFSVFKDLILHNQPDIILIENQRVKSNNNQVTLPGILLNYVFENLFYTNFELLKNYEDLKCSLLPMNSSRLTNYLINRFLIKSEINSSNSKILRNKYVFNLLDNDMLTIEGMDCKNQDKRSFMKQYNQQADQRIRKLDDLFDSVLYALTFIQYHQNNRYLDHYLKNNLDVNELVHILNNNSVYYLRKIEDIKLTESAEPLGHKFIELPKM</sequence>
<proteinExistence type="predicted"/>
<comment type="caution">
    <text evidence="1">The sequence shown here is derived from an EMBL/GenBank/DDBJ whole genome shotgun (WGS) entry which is preliminary data.</text>
</comment>
<evidence type="ECO:0000313" key="2">
    <source>
        <dbReference type="Proteomes" id="UP001152531"/>
    </source>
</evidence>
<reference evidence="1" key="1">
    <citation type="submission" date="2022-06" db="EMBL/GenBank/DDBJ databases">
        <authorList>
            <person name="Legras J.-L."/>
            <person name="Devillers H."/>
            <person name="Grondin C."/>
        </authorList>
    </citation>
    <scope>NUCLEOTIDE SEQUENCE</scope>
    <source>
        <strain evidence="1">CLIB 1444</strain>
    </source>
</reference>